<name>A0A5B2TXZ6_9FLAO</name>
<sequence length="155" mass="18555">MTKLDEIMEVLTQEISGFTNSIAKLEELSEKLKNLKLETDTSRLESRINDFLRWQRSSVESYENRMEEVLKTIEKSRWAPKWENALLYIAISFNAMAFAYLGYYFINYELKVRDSIKMAREEGHGNARDYFREHPIILKDFEKWSKKRDSIPNRE</sequence>
<proteinExistence type="predicted"/>
<evidence type="ECO:0000256" key="1">
    <source>
        <dbReference type="SAM" id="Coils"/>
    </source>
</evidence>
<keyword evidence="2" id="KW-0472">Membrane</keyword>
<accession>A0A5B2TXZ6</accession>
<evidence type="ECO:0000313" key="4">
    <source>
        <dbReference type="Proteomes" id="UP000323188"/>
    </source>
</evidence>
<dbReference type="EMBL" id="VUOE01000001">
    <property type="protein sequence ID" value="KAA2219033.1"/>
    <property type="molecule type" value="Genomic_DNA"/>
</dbReference>
<feature type="transmembrane region" description="Helical" evidence="2">
    <location>
        <begin position="85"/>
        <end position="106"/>
    </location>
</feature>
<protein>
    <submittedName>
        <fullName evidence="3">Uncharacterized protein</fullName>
    </submittedName>
</protein>
<keyword evidence="2" id="KW-0812">Transmembrane</keyword>
<feature type="coiled-coil region" evidence="1">
    <location>
        <begin position="8"/>
        <end position="45"/>
    </location>
</feature>
<comment type="caution">
    <text evidence="3">The sequence shown here is derived from an EMBL/GenBank/DDBJ whole genome shotgun (WGS) entry which is preliminary data.</text>
</comment>
<dbReference type="Pfam" id="PF20503">
    <property type="entry name" value="DUF6730"/>
    <property type="match status" value="1"/>
</dbReference>
<dbReference type="AlphaFoldDB" id="A0A5B2TXZ6"/>
<dbReference type="InterPro" id="IPR046617">
    <property type="entry name" value="DUF6730"/>
</dbReference>
<evidence type="ECO:0000256" key="2">
    <source>
        <dbReference type="SAM" id="Phobius"/>
    </source>
</evidence>
<evidence type="ECO:0000313" key="3">
    <source>
        <dbReference type="EMBL" id="KAA2219033.1"/>
    </source>
</evidence>
<organism evidence="3 4">
    <name type="scientific">Maribacter flavus</name>
    <dbReference type="NCBI Taxonomy" id="1658664"/>
    <lineage>
        <taxon>Bacteria</taxon>
        <taxon>Pseudomonadati</taxon>
        <taxon>Bacteroidota</taxon>
        <taxon>Flavobacteriia</taxon>
        <taxon>Flavobacteriales</taxon>
        <taxon>Flavobacteriaceae</taxon>
        <taxon>Maribacter</taxon>
    </lineage>
</organism>
<gene>
    <name evidence="3" type="ORF">F0361_05320</name>
</gene>
<keyword evidence="1" id="KW-0175">Coiled coil</keyword>
<keyword evidence="2" id="KW-1133">Transmembrane helix</keyword>
<dbReference type="Proteomes" id="UP000323188">
    <property type="component" value="Unassembled WGS sequence"/>
</dbReference>
<reference evidence="3 4" key="1">
    <citation type="submission" date="2019-09" db="EMBL/GenBank/DDBJ databases">
        <authorList>
            <person name="Khan S.A."/>
            <person name="Jeon C.O."/>
            <person name="Chun B.H."/>
            <person name="Jeong S.E."/>
        </authorList>
    </citation>
    <scope>NUCLEOTIDE SEQUENCE [LARGE SCALE GENOMIC DNA]</scope>
    <source>
        <strain evidence="3 4">KCTC 42508</strain>
    </source>
</reference>
<dbReference type="RefSeq" id="WP_138256415.1">
    <property type="nucleotide sequence ID" value="NZ_VUOE01000001.1"/>
</dbReference>